<evidence type="ECO:0000313" key="23">
    <source>
        <dbReference type="EMBL" id="MBZ3886428.1"/>
    </source>
</evidence>
<keyword evidence="14" id="KW-0520">NAD</keyword>
<evidence type="ECO:0000256" key="3">
    <source>
        <dbReference type="ARBA" id="ARBA00010394"/>
    </source>
</evidence>
<feature type="repeat" description="ARM" evidence="17">
    <location>
        <begin position="1121"/>
        <end position="1149"/>
    </location>
</feature>
<dbReference type="InterPro" id="IPR012317">
    <property type="entry name" value="Poly(ADP-ribose)pol_cat_dom"/>
</dbReference>
<dbReference type="FunFam" id="1.25.10.10:FF:000013">
    <property type="entry name" value="Importin subunit alpha"/>
    <property type="match status" value="1"/>
</dbReference>
<sequence>SQDVGAAISKEKSGRITSLLLLFQKGFAQLFPQWRKGNMEGDLPYKCSETDSLGKNYSCQIPINLNDFKILKNNETRLFEVLQNKFGCISTLMSPAPKDNSEPLGQKVFRKNLAPGLELSVWKGDLSRCAVDVVVNAANGDLIHGGGLAFALVKAGGPEIQEESKRFIASHGTIPTGEIAVTGAGKLPCKMIIHAVGPRWEEREKERCISELHRAITNVLEFVCKDKYIKTVAIPALSSGVFQFPLNLCTQTILRTIKFYFQGKQVVGNLKEIYLVSNEDPTVASFKSASESILGSNELGSWKRQETTPPFNMTLQIAQGLTLQIVLGHIELQMTNVIVNSVTPPHLRGGPVSASILQQAGDEMEWKLRTQTTKPLPHPQLVLVTEGFKLPCQYVFHVLWNSAQHPYSILENAMKQCLEKCLKPNITSISFPALGSGNIGIEKDIVAKLMFNEVLAFSKDHLEKQLTINFVIFPTDLETYKAFMYEMTKYSELLNLNIYSVVLVPQRTNGEQRENGLEAGSPAIDLMGCNKEEMYEAKAWIQKILTSQNNHSIENSHILHLGKKEHDILSQLQKTSSVSILELISPGRAFLEIRGPQADLIEVVMNIEHMLCEVQEKMTRKKEQDLWILSGQWTDQQTQNQDEMKKKITFLRYPAPLTQELMDRKNQFEKYGLQVIKVETIDNVVLQAAFQRKKKMMERRTSKEPVSHRLFQQVPHQFCNVVCRVGFQRLYSCGSKYGAGIYFIKNLKNLADQVKKTTDINELIYVFEAEVLTGTFCQGHQLNIVPPPLSPGAIDVHDSVVDNVLSPETFVIFSSIQAMPRYLWTCIWGHWHRDRLPRAGEWGGPPRLRPLPSRWKIRVVLGMSLERPPDKGRRRQCLELECLGPDARSASVRHGPGCPNGRAADGGEEIMSTPGKENFRLKSYKNKSLNPDEMRRRREEEGLQLRKQKREEQLFKRRNVATAEEETEEEVMSDGGFHEAQINNMEMAPGGVITSDMIEMIFSNSPEQQLSATQKFRKLLSKEPNPPIDEVISTPGVVARFVEFLKRKENCTLQFESAWVLTNIASGNSLQTRIVIQAGAVPIFIELLSSEFEDVQEQAVWALGNIAGDSTMCRDYVLDCNILPPLLQLFSKQNRLTMTRNAVWALSNLCRGKSPPPEFAKVSPCLNVLSWLLFVSDTDVLADACWALSYLSDGPNDKIQAVIDAGVCRRLVELLMHNDYKVVSPALRAVGNIVTGDDIQTQVILNCSALQSLLHLLSSPKESIKKEACWTISNITAGNRAQIQTVIDANIFPALISILQTAEFRTRKEAAWAITNATSGGSAEQIKYLVELGCIKPLCDLLTVMDSKIVQVALNGLENILRLGEQEAKRNGAGINPYCALIEEAYGLDKIEFLQSHENQEIYQKAFDLIEHYFGTEDEDSSIAPQVDLSQQQYIFQQCEAPMEGFQL</sequence>
<feature type="repeat" description="ARM" evidence="17">
    <location>
        <begin position="1036"/>
        <end position="1079"/>
    </location>
</feature>
<dbReference type="GO" id="GO:0003950">
    <property type="term" value="F:NAD+ poly-ADP-ribosyltransferase activity"/>
    <property type="evidence" value="ECO:0007669"/>
    <property type="project" value="InterPro"/>
</dbReference>
<evidence type="ECO:0000256" key="6">
    <source>
        <dbReference type="ARBA" id="ARBA00022588"/>
    </source>
</evidence>
<feature type="non-terminal residue" evidence="23">
    <location>
        <position position="1"/>
    </location>
</feature>
<dbReference type="Pfam" id="PF01749">
    <property type="entry name" value="IBB"/>
    <property type="match status" value="1"/>
</dbReference>
<dbReference type="SUPFAM" id="SSF52949">
    <property type="entry name" value="Macro domain-like"/>
    <property type="match status" value="2"/>
</dbReference>
<evidence type="ECO:0000256" key="15">
    <source>
        <dbReference type="ARBA" id="ARBA00023242"/>
    </source>
</evidence>
<feature type="domain" description="PARP catalytic" evidence="20">
    <location>
        <begin position="635"/>
        <end position="847"/>
    </location>
</feature>
<dbReference type="GO" id="GO:0006606">
    <property type="term" value="P:protein import into nucleus"/>
    <property type="evidence" value="ECO:0007669"/>
    <property type="project" value="InterPro"/>
</dbReference>
<feature type="domain" description="IBB" evidence="22">
    <location>
        <begin position="904"/>
        <end position="967"/>
    </location>
</feature>
<comment type="subcellular location">
    <subcellularLocation>
        <location evidence="2">Cytoplasm</location>
    </subcellularLocation>
    <subcellularLocation>
        <location evidence="1">Nucleus</location>
    </subcellularLocation>
</comment>
<keyword evidence="11" id="KW-0013">ADP-ribosylation</keyword>
<dbReference type="Gene3D" id="1.25.10.10">
    <property type="entry name" value="Leucine-rich Repeat Variant"/>
    <property type="match status" value="1"/>
</dbReference>
<dbReference type="CDD" id="cd02907">
    <property type="entry name" value="Macro_Af1521_BAL-like"/>
    <property type="match status" value="1"/>
</dbReference>
<keyword evidence="13" id="KW-0653">Protein transport</keyword>
<keyword evidence="7" id="KW-0328">Glycosyltransferase</keyword>
<evidence type="ECO:0000256" key="10">
    <source>
        <dbReference type="ARBA" id="ARBA00022737"/>
    </source>
</evidence>
<dbReference type="CDD" id="cd01439">
    <property type="entry name" value="TCCD_inducible_PARP_like"/>
    <property type="match status" value="1"/>
</dbReference>
<dbReference type="Proteomes" id="UP001166674">
    <property type="component" value="Unassembled WGS sequence"/>
</dbReference>
<dbReference type="Pfam" id="PF00514">
    <property type="entry name" value="Arm"/>
    <property type="match status" value="8"/>
</dbReference>
<feature type="region of interest" description="Disordered" evidence="19">
    <location>
        <begin position="890"/>
        <end position="918"/>
    </location>
</feature>
<evidence type="ECO:0000259" key="22">
    <source>
        <dbReference type="PROSITE" id="PS51214"/>
    </source>
</evidence>
<dbReference type="InterPro" id="IPR057049">
    <property type="entry name" value="PARP14_KH_8"/>
</dbReference>
<evidence type="ECO:0000256" key="12">
    <source>
        <dbReference type="ARBA" id="ARBA00022859"/>
    </source>
</evidence>
<dbReference type="Gene3D" id="3.90.228.10">
    <property type="match status" value="1"/>
</dbReference>
<dbReference type="InterPro" id="IPR036975">
    <property type="entry name" value="Importin-a_IBB_sf"/>
</dbReference>
<dbReference type="SMART" id="SM00506">
    <property type="entry name" value="A1pp"/>
    <property type="match status" value="2"/>
</dbReference>
<evidence type="ECO:0000256" key="13">
    <source>
        <dbReference type="ARBA" id="ARBA00022927"/>
    </source>
</evidence>
<comment type="caution">
    <text evidence="23">The sequence shown here is derived from an EMBL/GenBank/DDBJ whole genome shotgun (WGS) entry which is preliminary data.</text>
</comment>
<keyword evidence="8" id="KW-0808">Transferase</keyword>
<evidence type="ECO:0000256" key="11">
    <source>
        <dbReference type="ARBA" id="ARBA00022765"/>
    </source>
</evidence>
<dbReference type="SUPFAM" id="SSF48371">
    <property type="entry name" value="ARM repeat"/>
    <property type="match status" value="1"/>
</dbReference>
<dbReference type="InterPro" id="IPR016024">
    <property type="entry name" value="ARM-type_fold"/>
</dbReference>
<dbReference type="Pfam" id="PF23254">
    <property type="entry name" value="KH_PARP14_8"/>
    <property type="match status" value="1"/>
</dbReference>
<dbReference type="SMART" id="SM00185">
    <property type="entry name" value="ARM"/>
    <property type="match status" value="8"/>
</dbReference>
<dbReference type="GO" id="GO:0001961">
    <property type="term" value="P:positive regulation of cytokine-mediated signaling pathway"/>
    <property type="evidence" value="ECO:0007669"/>
    <property type="project" value="UniProtKB-ARBA"/>
</dbReference>
<keyword evidence="24" id="KW-1185">Reference proteome</keyword>
<evidence type="ECO:0000259" key="21">
    <source>
        <dbReference type="PROSITE" id="PS51154"/>
    </source>
</evidence>
<dbReference type="SUPFAM" id="SSF56399">
    <property type="entry name" value="ADP-ribosylation"/>
    <property type="match status" value="1"/>
</dbReference>
<dbReference type="Pfam" id="PF01661">
    <property type="entry name" value="Macro"/>
    <property type="match status" value="2"/>
</dbReference>
<comment type="similarity">
    <text evidence="16">Belongs to the ARTD/PARP family.</text>
</comment>
<dbReference type="GO" id="GO:0060334">
    <property type="term" value="P:regulation of type II interferon-mediated signaling pathway"/>
    <property type="evidence" value="ECO:0007669"/>
    <property type="project" value="UniProtKB-ARBA"/>
</dbReference>
<dbReference type="GO" id="GO:0045087">
    <property type="term" value="P:innate immune response"/>
    <property type="evidence" value="ECO:0007669"/>
    <property type="project" value="UniProtKB-KW"/>
</dbReference>
<reference evidence="23" key="1">
    <citation type="submission" date="2020-03" db="EMBL/GenBank/DDBJ databases">
        <title>Studies in the Genomics of Life Span.</title>
        <authorList>
            <person name="Glass D."/>
        </authorList>
    </citation>
    <scope>NUCLEOTIDE SEQUENCE</scope>
    <source>
        <strain evidence="23">SUZIE</strain>
        <tissue evidence="23">Muscle</tissue>
    </source>
</reference>
<keyword evidence="6" id="KW-0399">Innate immunity</keyword>
<evidence type="ECO:0000259" key="20">
    <source>
        <dbReference type="PROSITE" id="PS51059"/>
    </source>
</evidence>
<dbReference type="FunFam" id="3.40.220.10:FF:000010">
    <property type="entry name" value="Poly [ADP-ribose] polymerase"/>
    <property type="match status" value="1"/>
</dbReference>
<dbReference type="InterPro" id="IPR000225">
    <property type="entry name" value="Armadillo"/>
</dbReference>
<feature type="repeat" description="ARM" evidence="17">
    <location>
        <begin position="1079"/>
        <end position="1107"/>
    </location>
</feature>
<dbReference type="InterPro" id="IPR011989">
    <property type="entry name" value="ARM-like"/>
</dbReference>
<feature type="domain" description="Macro" evidence="21">
    <location>
        <begin position="106"/>
        <end position="294"/>
    </location>
</feature>
<dbReference type="PROSITE" id="PS50176">
    <property type="entry name" value="ARM_REPEAT"/>
    <property type="match status" value="4"/>
</dbReference>
<dbReference type="Pfam" id="PF16186">
    <property type="entry name" value="Arm_3"/>
    <property type="match status" value="1"/>
</dbReference>
<organism evidence="23 24">
    <name type="scientific">Sciurus carolinensis</name>
    <name type="common">Eastern gray squirrel</name>
    <dbReference type="NCBI Taxonomy" id="30640"/>
    <lineage>
        <taxon>Eukaryota</taxon>
        <taxon>Metazoa</taxon>
        <taxon>Chordata</taxon>
        <taxon>Craniata</taxon>
        <taxon>Vertebrata</taxon>
        <taxon>Euteleostomi</taxon>
        <taxon>Mammalia</taxon>
        <taxon>Eutheria</taxon>
        <taxon>Euarchontoglires</taxon>
        <taxon>Glires</taxon>
        <taxon>Rodentia</taxon>
        <taxon>Sciuromorpha</taxon>
        <taxon>Sciuridae</taxon>
        <taxon>Sciurinae</taxon>
        <taxon>Sciurini</taxon>
        <taxon>Sciurus</taxon>
    </lineage>
</organism>
<dbReference type="Gene3D" id="3.40.220.10">
    <property type="entry name" value="Leucine Aminopeptidase, subunit E, domain 1"/>
    <property type="match status" value="2"/>
</dbReference>
<evidence type="ECO:0000256" key="14">
    <source>
        <dbReference type="ARBA" id="ARBA00023027"/>
    </source>
</evidence>
<evidence type="ECO:0000256" key="19">
    <source>
        <dbReference type="SAM" id="MobiDB-lite"/>
    </source>
</evidence>
<keyword evidence="5" id="KW-0963">Cytoplasm</keyword>
<evidence type="ECO:0000256" key="9">
    <source>
        <dbReference type="ARBA" id="ARBA00022695"/>
    </source>
</evidence>
<keyword evidence="9" id="KW-0548">Nucleotidyltransferase</keyword>
<dbReference type="GO" id="GO:0005634">
    <property type="term" value="C:nucleus"/>
    <property type="evidence" value="ECO:0007669"/>
    <property type="project" value="UniProtKB-SubCell"/>
</dbReference>
<dbReference type="InterPro" id="IPR043472">
    <property type="entry name" value="Macro_dom-like"/>
</dbReference>
<gene>
    <name evidence="23" type="ORF">SUZIE_187900</name>
</gene>
<dbReference type="GO" id="GO:0005737">
    <property type="term" value="C:cytoplasm"/>
    <property type="evidence" value="ECO:0007669"/>
    <property type="project" value="UniProtKB-SubCell"/>
</dbReference>
<evidence type="ECO:0000256" key="18">
    <source>
        <dbReference type="PROSITE-ProRule" id="PRU00561"/>
    </source>
</evidence>
<name>A0AA41N9P7_SCICA</name>
<evidence type="ECO:0000256" key="8">
    <source>
        <dbReference type="ARBA" id="ARBA00022679"/>
    </source>
</evidence>
<dbReference type="PANTHER" id="PTHR23316">
    <property type="entry name" value="IMPORTIN ALPHA"/>
    <property type="match status" value="1"/>
</dbReference>
<keyword evidence="4 18" id="KW-0813">Transport</keyword>
<evidence type="ECO:0000256" key="17">
    <source>
        <dbReference type="PROSITE-ProRule" id="PRU00259"/>
    </source>
</evidence>
<evidence type="ECO:0000313" key="24">
    <source>
        <dbReference type="Proteomes" id="UP001166674"/>
    </source>
</evidence>
<dbReference type="InterPro" id="IPR002652">
    <property type="entry name" value="Importin-a_IBB"/>
</dbReference>
<evidence type="ECO:0000256" key="2">
    <source>
        <dbReference type="ARBA" id="ARBA00004496"/>
    </source>
</evidence>
<keyword evidence="10" id="KW-0677">Repeat</keyword>
<dbReference type="Gene3D" id="1.20.5.690">
    <property type="entry name" value="Importin-alpha, importin-beta-binding domain"/>
    <property type="match status" value="1"/>
</dbReference>
<feature type="domain" description="Macro" evidence="21">
    <location>
        <begin position="310"/>
        <end position="491"/>
    </location>
</feature>
<keyword evidence="12" id="KW-0391">Immunity</keyword>
<dbReference type="GO" id="GO:0061608">
    <property type="term" value="F:nuclear import signal receptor activity"/>
    <property type="evidence" value="ECO:0007669"/>
    <property type="project" value="InterPro"/>
</dbReference>
<comment type="similarity">
    <text evidence="3">Belongs to the importin alpha family.</text>
</comment>
<evidence type="ECO:0000256" key="7">
    <source>
        <dbReference type="ARBA" id="ARBA00022676"/>
    </source>
</evidence>
<proteinExistence type="inferred from homology"/>
<evidence type="ECO:0000256" key="4">
    <source>
        <dbReference type="ARBA" id="ARBA00022448"/>
    </source>
</evidence>
<evidence type="ECO:0000256" key="16">
    <source>
        <dbReference type="ARBA" id="ARBA00024347"/>
    </source>
</evidence>
<feature type="repeat" description="ARM" evidence="17">
    <location>
        <begin position="1248"/>
        <end position="1279"/>
    </location>
</feature>
<accession>A0AA41N9P7</accession>
<keyword evidence="15" id="KW-0539">Nucleus</keyword>
<dbReference type="PROSITE" id="PS51214">
    <property type="entry name" value="IBB"/>
    <property type="match status" value="1"/>
</dbReference>
<dbReference type="PROSITE" id="PS51154">
    <property type="entry name" value="MACRO"/>
    <property type="match status" value="2"/>
</dbReference>
<protein>
    <submittedName>
        <fullName evidence="23">Poly [ADP-ribose] polymerase 9</fullName>
    </submittedName>
</protein>
<dbReference type="PROSITE" id="PS51059">
    <property type="entry name" value="PARP_CATALYTIC"/>
    <property type="match status" value="1"/>
</dbReference>
<dbReference type="InterPro" id="IPR032413">
    <property type="entry name" value="Arm_3"/>
</dbReference>
<dbReference type="EMBL" id="JAATJV010408455">
    <property type="protein sequence ID" value="MBZ3886428.1"/>
    <property type="molecule type" value="Genomic_DNA"/>
</dbReference>
<dbReference type="InterPro" id="IPR002589">
    <property type="entry name" value="Macro_dom"/>
</dbReference>
<evidence type="ECO:0000256" key="5">
    <source>
        <dbReference type="ARBA" id="ARBA00022490"/>
    </source>
</evidence>
<evidence type="ECO:0000256" key="1">
    <source>
        <dbReference type="ARBA" id="ARBA00004123"/>
    </source>
</evidence>
<dbReference type="GO" id="GO:0016779">
    <property type="term" value="F:nucleotidyltransferase activity"/>
    <property type="evidence" value="ECO:0007669"/>
    <property type="project" value="UniProtKB-KW"/>
</dbReference>
<dbReference type="FunFam" id="1.20.5.690:FF:000001">
    <property type="entry name" value="Importin subunit alpha"/>
    <property type="match status" value="1"/>
</dbReference>